<dbReference type="PROSITE" id="PS51192">
    <property type="entry name" value="HELICASE_ATP_BIND_1"/>
    <property type="match status" value="1"/>
</dbReference>
<evidence type="ECO:0000259" key="11">
    <source>
        <dbReference type="PROSITE" id="PS51194"/>
    </source>
</evidence>
<dbReference type="PANTHER" id="PTHR45797">
    <property type="entry name" value="RAD54-LIKE"/>
    <property type="match status" value="1"/>
</dbReference>
<dbReference type="GO" id="GO:0005524">
    <property type="term" value="F:ATP binding"/>
    <property type="evidence" value="ECO:0007669"/>
    <property type="project" value="UniProtKB-KW"/>
</dbReference>
<dbReference type="CDD" id="cd18793">
    <property type="entry name" value="SF2_C_SNF"/>
    <property type="match status" value="1"/>
</dbReference>
<dbReference type="Pfam" id="PF00271">
    <property type="entry name" value="Helicase_C"/>
    <property type="match status" value="1"/>
</dbReference>
<evidence type="ECO:0000256" key="7">
    <source>
        <dbReference type="ARBA" id="ARBA00023125"/>
    </source>
</evidence>
<dbReference type="InterPro" id="IPR001650">
    <property type="entry name" value="Helicase_C-like"/>
</dbReference>
<evidence type="ECO:0000256" key="4">
    <source>
        <dbReference type="ARBA" id="ARBA00022801"/>
    </source>
</evidence>
<evidence type="ECO:0000256" key="3">
    <source>
        <dbReference type="ARBA" id="ARBA00022741"/>
    </source>
</evidence>
<name>A0A6J2X1T3_SITOR</name>
<gene>
    <name evidence="13" type="primary">LOC115874048</name>
</gene>
<dbReference type="InterPro" id="IPR049730">
    <property type="entry name" value="SNF2/RAD54-like_C"/>
</dbReference>
<accession>A0A6J2X1T3</accession>
<dbReference type="PROSITE" id="PS51194">
    <property type="entry name" value="HELICASE_CTER"/>
    <property type="match status" value="1"/>
</dbReference>
<keyword evidence="3" id="KW-0547">Nucleotide-binding</keyword>
<dbReference type="InterPro" id="IPR038718">
    <property type="entry name" value="SNF2-like_sf"/>
</dbReference>
<proteinExistence type="inferred from homology"/>
<reference evidence="13" key="1">
    <citation type="submission" date="2025-08" db="UniProtKB">
        <authorList>
            <consortium name="RefSeq"/>
        </authorList>
    </citation>
    <scope>IDENTIFICATION</scope>
    <source>
        <tissue evidence="13">Gonads</tissue>
    </source>
</reference>
<feature type="compositionally biased region" description="Basic and acidic residues" evidence="9">
    <location>
        <begin position="723"/>
        <end position="736"/>
    </location>
</feature>
<feature type="region of interest" description="Disordered" evidence="9">
    <location>
        <begin position="457"/>
        <end position="1054"/>
    </location>
</feature>
<feature type="compositionally biased region" description="Basic and acidic residues" evidence="9">
    <location>
        <begin position="1030"/>
        <end position="1054"/>
    </location>
</feature>
<keyword evidence="4" id="KW-0378">Hydrolase</keyword>
<protein>
    <submittedName>
        <fullName evidence="13">Transcriptional regulator ATRX homolog isoform X2</fullName>
    </submittedName>
</protein>
<feature type="compositionally biased region" description="Basic and acidic residues" evidence="9">
    <location>
        <begin position="272"/>
        <end position="284"/>
    </location>
</feature>
<feature type="compositionally biased region" description="Basic residues" evidence="9">
    <location>
        <begin position="1475"/>
        <end position="1494"/>
    </location>
</feature>
<dbReference type="Gene3D" id="3.40.50.300">
    <property type="entry name" value="P-loop containing nucleotide triphosphate hydrolases"/>
    <property type="match status" value="1"/>
</dbReference>
<evidence type="ECO:0000256" key="6">
    <source>
        <dbReference type="ARBA" id="ARBA00022840"/>
    </source>
</evidence>
<feature type="compositionally biased region" description="Basic and acidic residues" evidence="9">
    <location>
        <begin position="842"/>
        <end position="858"/>
    </location>
</feature>
<keyword evidence="7" id="KW-0238">DNA-binding</keyword>
<keyword evidence="6" id="KW-0067">ATP-binding</keyword>
<evidence type="ECO:0000256" key="1">
    <source>
        <dbReference type="ARBA" id="ARBA00004123"/>
    </source>
</evidence>
<dbReference type="GO" id="GO:0004386">
    <property type="term" value="F:helicase activity"/>
    <property type="evidence" value="ECO:0007669"/>
    <property type="project" value="UniProtKB-KW"/>
</dbReference>
<dbReference type="InterPro" id="IPR027417">
    <property type="entry name" value="P-loop_NTPase"/>
</dbReference>
<feature type="compositionally biased region" description="Basic and acidic residues" evidence="9">
    <location>
        <begin position="568"/>
        <end position="592"/>
    </location>
</feature>
<feature type="compositionally biased region" description="Basic and acidic residues" evidence="9">
    <location>
        <begin position="786"/>
        <end position="807"/>
    </location>
</feature>
<feature type="region of interest" description="Disordered" evidence="9">
    <location>
        <begin position="116"/>
        <end position="225"/>
    </location>
</feature>
<feature type="compositionally biased region" description="Basic and acidic residues" evidence="9">
    <location>
        <begin position="943"/>
        <end position="955"/>
    </location>
</feature>
<dbReference type="SUPFAM" id="SSF52540">
    <property type="entry name" value="P-loop containing nucleoside triphosphate hydrolases"/>
    <property type="match status" value="2"/>
</dbReference>
<feature type="compositionally biased region" description="Basic and acidic residues" evidence="9">
    <location>
        <begin position="690"/>
        <end position="704"/>
    </location>
</feature>
<feature type="compositionally biased region" description="Basic and acidic residues" evidence="9">
    <location>
        <begin position="457"/>
        <end position="468"/>
    </location>
</feature>
<dbReference type="OrthoDB" id="9900844at2759"/>
<feature type="compositionally biased region" description="Basic residues" evidence="9">
    <location>
        <begin position="923"/>
        <end position="933"/>
    </location>
</feature>
<keyword evidence="5" id="KW-0347">Helicase</keyword>
<dbReference type="GO" id="GO:0005634">
    <property type="term" value="C:nucleus"/>
    <property type="evidence" value="ECO:0007669"/>
    <property type="project" value="UniProtKB-SubCell"/>
</dbReference>
<evidence type="ECO:0000256" key="5">
    <source>
        <dbReference type="ARBA" id="ARBA00022806"/>
    </source>
</evidence>
<feature type="compositionally biased region" description="Polar residues" evidence="9">
    <location>
        <begin position="710"/>
        <end position="722"/>
    </location>
</feature>
<feature type="compositionally biased region" description="Basic and acidic residues" evidence="9">
    <location>
        <begin position="1427"/>
        <end position="1459"/>
    </location>
</feature>
<comment type="subcellular location">
    <subcellularLocation>
        <location evidence="1">Nucleus</location>
    </subcellularLocation>
</comment>
<feature type="region of interest" description="Disordered" evidence="9">
    <location>
        <begin position="268"/>
        <end position="436"/>
    </location>
</feature>
<dbReference type="Gene3D" id="3.40.50.10810">
    <property type="entry name" value="Tandem AAA-ATPase domain"/>
    <property type="match status" value="1"/>
</dbReference>
<evidence type="ECO:0000313" key="13">
    <source>
        <dbReference type="RefSeq" id="XP_030744955.1"/>
    </source>
</evidence>
<dbReference type="PANTHER" id="PTHR45797:SF3">
    <property type="entry name" value="TRANSCRIPTIONAL REGULATOR ATRX HOMOLOG"/>
    <property type="match status" value="1"/>
</dbReference>
<dbReference type="InterPro" id="IPR014001">
    <property type="entry name" value="Helicase_ATP-bd"/>
</dbReference>
<feature type="compositionally biased region" description="Basic and acidic residues" evidence="9">
    <location>
        <begin position="745"/>
        <end position="778"/>
    </location>
</feature>
<feature type="compositionally biased region" description="Basic and acidic residues" evidence="9">
    <location>
        <begin position="815"/>
        <end position="833"/>
    </location>
</feature>
<dbReference type="InterPro" id="IPR044574">
    <property type="entry name" value="ARIP4-like"/>
</dbReference>
<dbReference type="SMART" id="SM00490">
    <property type="entry name" value="HELICc"/>
    <property type="match status" value="1"/>
</dbReference>
<dbReference type="Proteomes" id="UP000504635">
    <property type="component" value="Unplaced"/>
</dbReference>
<comment type="similarity">
    <text evidence="2">Belongs to the SNF2/RAD54 helicase family.</text>
</comment>
<feature type="region of interest" description="Disordered" evidence="9">
    <location>
        <begin position="1427"/>
        <end position="1514"/>
    </location>
</feature>
<dbReference type="InterPro" id="IPR000330">
    <property type="entry name" value="SNF2_N"/>
</dbReference>
<feature type="compositionally biased region" description="Polar residues" evidence="9">
    <location>
        <begin position="208"/>
        <end position="218"/>
    </location>
</feature>
<sequence length="1947" mass="222274">MSDDADVEKILVVINHFQKVLDTLKDIDNVEFVINKLGLEKKQELLKQIDNIANECSLKIYNINEKLNKAYKNAKTSDNSDGDLNDTSSRIEVVNSQTDQGNSTETQESLSNNINNVVHNNTSSENEDPVSDSDVIEGSPLKPQHKKVVDRLLGSKSVSEEIQPNKSNIIDDDNKNSNSEENHVQEETAPEALKSNEVLVTSHRDNVEVQNNTANTDNDVNEEENKRPVIKLVDISKLLAPSKTPLDVISPKPKKSVTFDSSVIILSSSDEETPKKHPKEKDQSPLKSAMRKISSQNEVDSDSDSKENKSISSKKRKSRSHKEEGRSLRRRKNNEESDSSPDERNKHKERYEFRASKSKQSKHKALFDKIRSHHRQVKDDNSSDEETNIRSPVKKRKRTKNSSSSSDHSADSDQESLKGKSIQNTKKTKLDTTELDFKRKLSIKLPSYTCQELIDRYKNDLSKTEKNGIKLTLKLNRNYQKDKVSESSDSEVENKKSKKKKHKNRSKKSTSSDEDTETINLKSKNNKTKNSEYSDSENDIKKDKKEKKSKKSVTKYSDNDDNTEENEGINKTKDDSKNKTKNGGEKIKDKNKINKKSRKNITKDSDNDADSTDEGNQTKEDSQNKSEESSQKINDKTTTKDSDKGDNTDENKETKTSSDKIIDKHKFGNTSAKNTDVTEKNCESDNTNISEKRDSDSDSDKNTDNEGNADKNSNNESDTEANVTDKKTEKKSKEVDNNEESENNEMEKNDEHEDNTSKESENENVIDKTKSQSKKNLDNNESVDVEVPHVDTDEVVDHTSDTERIDVQDAQNTSESDKMIDTTPDNEKEKVLNDESEENKDSDETGHSKKNKDDKKNLDCNSTDENDDDDVEVLTKESDDGKKKSKWEDDKSDSDRDFMKFSKKKDKSLVELVSDDEVLPISRKAKKNMKKKAVLSDSESENEEKNESSDGSDKDKKKKKNTKKVSSSDSGSDVDKTNKKRNSSSSSSSSESDQEDEIQKKPTRRRIKRTNDSSSDDDDRSTRKHIRKVIGRDSLSETTKKAEQDEKERKNRMLEKQKKYNQIFQLKADATVDKIVLDFDEKNEKPLLSVNKKLVKQLKPHQVQGIKFMWDACFESLKRAKKDTGSGCILAHCMGLGKTLQVITLTHTLLTQSEKTGVEKVLIVSPVNTVLNWKSEFAKWLPKEEFEVYELVSCKTSSVNQERAYKVREWHENGGVLIIGYNMFRTLSNPDNKTVTKKLRTWFQEGLVDPGPDMVVCDEGHLLKNEKTSLSIAMNKIKTSRRIVLTGTPLQNNLKEYWCMVQFIKPNLLGTYKEYLNRFVNPITNGQYTDSTDHDIVIMRKRSHVLHKLLDGVVQRQDYDVLAPYLPPKYEFVLFLKLTDVQVKLYEHYMQNLARKNQGLARTSFLFNDFQALQRICTHPRVLMEKSAEDKEKKMMESDSEGSLRDFIDDSEDEAKSTSESETSSSNSDSDGSQRAKKKKKGSSKSTLVKKRVTRAQAAQNRENGDSESDVESVGPKEWWQEYIDGDELDNLDHSSKMFLLFQILKECEEIGDKILVFSQSLYTLNCIEYFLQRIDEATQNGETDKIGGHSGSWAIGLDYFRLDGSSSCDNRATWCDAFNNPENTRARLFLISTKAGGLGINLVAANRVIIFDVSWNPSHDIQSIYRVYRFGQTKPCYIYRFVTYGAMEMKIYERQVTKQAISKRVIDEQQIDRHYSQNDIQELYKTDLEPTDRPIPLVPTDVLLGEMLQKYENTIFKYHEHQSLLENKQDEELNEEERKSAWDEFENEKELRKTQLNNFGMMGAGAAAGAAFLNNIANITPELVKIALGNIMKKDHPIWSDVQISGVVSALYQQLQVQVSEHNFTMWNRVQQELRLMQSIQAQRMREQYMQEWQMRQMLQKQQMDNQRLGNMGIGPEELRMIQMAAAAQRAGGGAGTSADVIELND</sequence>
<feature type="compositionally biased region" description="Basic and acidic residues" evidence="9">
    <location>
        <begin position="341"/>
        <end position="355"/>
    </location>
</feature>
<evidence type="ECO:0000256" key="9">
    <source>
        <dbReference type="SAM" id="MobiDB-lite"/>
    </source>
</evidence>
<feature type="compositionally biased region" description="Acidic residues" evidence="9">
    <location>
        <begin position="862"/>
        <end position="872"/>
    </location>
</feature>
<evidence type="ECO:0000259" key="10">
    <source>
        <dbReference type="PROSITE" id="PS51192"/>
    </source>
</evidence>
<feature type="domain" description="Helicase ATP-binding" evidence="10">
    <location>
        <begin position="1119"/>
        <end position="1307"/>
    </location>
</feature>
<keyword evidence="12" id="KW-1185">Reference proteome</keyword>
<feature type="compositionally biased region" description="Basic and acidic residues" evidence="9">
    <location>
        <begin position="616"/>
        <end position="666"/>
    </location>
</feature>
<feature type="compositionally biased region" description="Basic and acidic residues" evidence="9">
    <location>
        <begin position="408"/>
        <end position="418"/>
    </location>
</feature>
<organism evidence="12 13">
    <name type="scientific">Sitophilus oryzae</name>
    <name type="common">Rice weevil</name>
    <name type="synonym">Curculio oryzae</name>
    <dbReference type="NCBI Taxonomy" id="7048"/>
    <lineage>
        <taxon>Eukaryota</taxon>
        <taxon>Metazoa</taxon>
        <taxon>Ecdysozoa</taxon>
        <taxon>Arthropoda</taxon>
        <taxon>Hexapoda</taxon>
        <taxon>Insecta</taxon>
        <taxon>Pterygota</taxon>
        <taxon>Neoptera</taxon>
        <taxon>Endopterygota</taxon>
        <taxon>Coleoptera</taxon>
        <taxon>Polyphaga</taxon>
        <taxon>Cucujiformia</taxon>
        <taxon>Curculionidae</taxon>
        <taxon>Dryophthorinae</taxon>
        <taxon>Sitophilus</taxon>
    </lineage>
</organism>
<keyword evidence="8" id="KW-0539">Nucleus</keyword>
<dbReference type="Pfam" id="PF00176">
    <property type="entry name" value="SNF2-rel_dom"/>
    <property type="match status" value="1"/>
</dbReference>
<dbReference type="GO" id="GO:0016887">
    <property type="term" value="F:ATP hydrolysis activity"/>
    <property type="evidence" value="ECO:0007669"/>
    <property type="project" value="InterPro"/>
</dbReference>
<feature type="domain" description="Helicase C-terminal" evidence="11">
    <location>
        <begin position="1540"/>
        <end position="1720"/>
    </location>
</feature>
<feature type="compositionally biased region" description="Basic residues" evidence="9">
    <location>
        <begin position="544"/>
        <end position="553"/>
    </location>
</feature>
<feature type="compositionally biased region" description="Low complexity" evidence="9">
    <location>
        <begin position="1460"/>
        <end position="1473"/>
    </location>
</feature>
<feature type="compositionally biased region" description="Basic and acidic residues" evidence="9">
    <location>
        <begin position="172"/>
        <end position="186"/>
    </location>
</feature>
<evidence type="ECO:0000256" key="8">
    <source>
        <dbReference type="ARBA" id="ARBA00023242"/>
    </source>
</evidence>
<evidence type="ECO:0000313" key="12">
    <source>
        <dbReference type="Proteomes" id="UP000504635"/>
    </source>
</evidence>
<dbReference type="GeneID" id="115874048"/>
<feature type="compositionally biased region" description="Acidic residues" evidence="9">
    <location>
        <begin position="125"/>
        <end position="135"/>
    </location>
</feature>
<evidence type="ECO:0000256" key="2">
    <source>
        <dbReference type="ARBA" id="ARBA00007025"/>
    </source>
</evidence>
<feature type="compositionally biased region" description="Basic residues" evidence="9">
    <location>
        <begin position="496"/>
        <end position="508"/>
    </location>
</feature>
<dbReference type="RefSeq" id="XP_030744955.1">
    <property type="nucleotide sequence ID" value="XM_030889095.1"/>
</dbReference>
<dbReference type="SMART" id="SM00487">
    <property type="entry name" value="DEXDc"/>
    <property type="match status" value="1"/>
</dbReference>
<dbReference type="GO" id="GO:0003677">
    <property type="term" value="F:DNA binding"/>
    <property type="evidence" value="ECO:0007669"/>
    <property type="project" value="UniProtKB-KW"/>
</dbReference>
<feature type="compositionally biased region" description="Basic and acidic residues" evidence="9">
    <location>
        <begin position="873"/>
        <end position="900"/>
    </location>
</feature>